<dbReference type="SUPFAM" id="SSF63748">
    <property type="entry name" value="Tudor/PWWP/MBT"/>
    <property type="match status" value="4"/>
</dbReference>
<dbReference type="InterPro" id="IPR050548">
    <property type="entry name" value="PcG_chromatin_remod_factors"/>
</dbReference>
<dbReference type="CDD" id="cd20088">
    <property type="entry name" value="MBT"/>
    <property type="match status" value="1"/>
</dbReference>
<evidence type="ECO:0000313" key="4">
    <source>
        <dbReference type="EMBL" id="CAP38646.1"/>
    </source>
</evidence>
<feature type="signal peptide" evidence="3">
    <location>
        <begin position="1"/>
        <end position="19"/>
    </location>
</feature>
<dbReference type="HOGENOM" id="CLU_005352_3_0_1"/>
<dbReference type="GO" id="GO:0003682">
    <property type="term" value="F:chromatin binding"/>
    <property type="evidence" value="ECO:0000318"/>
    <property type="project" value="GO_Central"/>
</dbReference>
<evidence type="ECO:0000256" key="2">
    <source>
        <dbReference type="PROSITE-ProRule" id="PRU00459"/>
    </source>
</evidence>
<reference evidence="4 5" key="2">
    <citation type="journal article" date="2011" name="PLoS Genet.">
        <title>Caenorhabditis briggsae recombinant inbred line genotypes reveal inter-strain incompatibility and the evolution of recombination.</title>
        <authorList>
            <person name="Ross J.A."/>
            <person name="Koboldt D.C."/>
            <person name="Staisch J.E."/>
            <person name="Chamberlin H.M."/>
            <person name="Gupta B.P."/>
            <person name="Miller R.D."/>
            <person name="Baird S.E."/>
            <person name="Haag E.S."/>
        </authorList>
    </citation>
    <scope>NUCLEOTIDE SEQUENCE [LARGE SCALE GENOMIC DNA]</scope>
    <source>
        <strain evidence="4 5">AF16</strain>
    </source>
</reference>
<accession>A8Y185</accession>
<dbReference type="RefSeq" id="XP_002629879.1">
    <property type="nucleotide sequence ID" value="XM_002629833.1"/>
</dbReference>
<evidence type="ECO:0000256" key="1">
    <source>
        <dbReference type="ARBA" id="ARBA00022737"/>
    </source>
</evidence>
<dbReference type="PROSITE" id="PS51079">
    <property type="entry name" value="MBT"/>
    <property type="match status" value="2"/>
</dbReference>
<feature type="chain" id="PRO_5002733179" evidence="3">
    <location>
        <begin position="20"/>
        <end position="614"/>
    </location>
</feature>
<dbReference type="GO" id="GO:0042393">
    <property type="term" value="F:histone binding"/>
    <property type="evidence" value="ECO:0000318"/>
    <property type="project" value="GO_Central"/>
</dbReference>
<organism evidence="4 5">
    <name type="scientific">Caenorhabditis briggsae</name>
    <dbReference type="NCBI Taxonomy" id="6238"/>
    <lineage>
        <taxon>Eukaryota</taxon>
        <taxon>Metazoa</taxon>
        <taxon>Ecdysozoa</taxon>
        <taxon>Nematoda</taxon>
        <taxon>Chromadorea</taxon>
        <taxon>Rhabditida</taxon>
        <taxon>Rhabditina</taxon>
        <taxon>Rhabditomorpha</taxon>
        <taxon>Rhabditoidea</taxon>
        <taxon>Rhabditidae</taxon>
        <taxon>Peloderinae</taxon>
        <taxon>Caenorhabditis</taxon>
    </lineage>
</organism>
<dbReference type="FunCoup" id="A8Y185">
    <property type="interactions" value="2089"/>
</dbReference>
<dbReference type="Proteomes" id="UP000008549">
    <property type="component" value="Unassembled WGS sequence"/>
</dbReference>
<dbReference type="PANTHER" id="PTHR12247:SF131">
    <property type="entry name" value="LD05287P"/>
    <property type="match status" value="1"/>
</dbReference>
<dbReference type="GO" id="GO:0045892">
    <property type="term" value="P:negative regulation of DNA-templated transcription"/>
    <property type="evidence" value="ECO:0000318"/>
    <property type="project" value="GO_Central"/>
</dbReference>
<dbReference type="eggNOG" id="KOG3766">
    <property type="taxonomic scope" value="Eukaryota"/>
</dbReference>
<evidence type="ECO:0000256" key="3">
    <source>
        <dbReference type="SAM" id="SignalP"/>
    </source>
</evidence>
<dbReference type="Pfam" id="PF02820">
    <property type="entry name" value="MBT"/>
    <property type="match status" value="3"/>
</dbReference>
<dbReference type="OMA" id="WIDEESF"/>
<dbReference type="EMBL" id="HE600952">
    <property type="protein sequence ID" value="CAP38646.1"/>
    <property type="molecule type" value="Genomic_DNA"/>
</dbReference>
<sequence length="614" mass="70695">MLKLVNLCCFLLLISECFATRFLFGVDVKCDLDDVFSMTISHWEDDDWPLDDDQIADRVVVDARKHIFLYQKGSQDGDSGIEFEPYGWFYHNCTENGRFVKYRVKLPDTTMAHGLEYIEYSMSIYQKIVCTGGRKKPAKSYSWQSILHEFEAGKGAFVAVNAFNNALRVSFDDVAREGILFETIVHDYDHVCDGVKCKWFARVLKVCGFYVLSEFVGSSTRFWIHLLSDEICPLGDSMNPIDLKTNIYAPPPNVMSLYHDDLDSFMKKTIDDEMIGELGLSPGYDENKEELVKSRFRVGQRLELLNYATSTEIRVARVQEVCGRRMNVLVTKKDYPGSLPNSEEDRQVQGSGTQFWIDEESFFVFPVGFAAYNNYKLVATEEYIQHTAKITLALMNGQEPEYHIDDIRFTDLSREDVDKEKWENMKVGLKFELIDPLAQEFRKLNVASVISLCNSNGYIIVGIDGPDMNDESFPLHIDNVFMFPVGYCEQNNLKLKKPDGYKKSFKWDEYLAAENAQPLQIELFRPTPPQERLDKFQVIQSINVGMRLEAADMCENQLISPGRISSIHGRIINVNFDGWEETFDELYDINSHDIFPIGWCELHNYVLQHPGRNN</sequence>
<dbReference type="CTD" id="8573196"/>
<dbReference type="InParanoid" id="A8Y185"/>
<evidence type="ECO:0000313" key="5">
    <source>
        <dbReference type="Proteomes" id="UP000008549"/>
    </source>
</evidence>
<dbReference type="Gene3D" id="2.30.30.140">
    <property type="match status" value="4"/>
</dbReference>
<reference evidence="4 5" key="1">
    <citation type="journal article" date="2003" name="PLoS Biol.">
        <title>The genome sequence of Caenorhabditis briggsae: a platform for comparative genomics.</title>
        <authorList>
            <person name="Stein L.D."/>
            <person name="Bao Z."/>
            <person name="Blasiar D."/>
            <person name="Blumenthal T."/>
            <person name="Brent M.R."/>
            <person name="Chen N."/>
            <person name="Chinwalla A."/>
            <person name="Clarke L."/>
            <person name="Clee C."/>
            <person name="Coghlan A."/>
            <person name="Coulson A."/>
            <person name="D'Eustachio P."/>
            <person name="Fitch D.H."/>
            <person name="Fulton L.A."/>
            <person name="Fulton R.E."/>
            <person name="Griffiths-Jones S."/>
            <person name="Harris T.W."/>
            <person name="Hillier L.W."/>
            <person name="Kamath R."/>
            <person name="Kuwabara P.E."/>
            <person name="Mardis E.R."/>
            <person name="Marra M.A."/>
            <person name="Miner T.L."/>
            <person name="Minx P."/>
            <person name="Mullikin J.C."/>
            <person name="Plumb R.W."/>
            <person name="Rogers J."/>
            <person name="Schein J.E."/>
            <person name="Sohrmann M."/>
            <person name="Spieth J."/>
            <person name="Stajich J.E."/>
            <person name="Wei C."/>
            <person name="Willey D."/>
            <person name="Wilson R.K."/>
            <person name="Durbin R."/>
            <person name="Waterston R.H."/>
        </authorList>
    </citation>
    <scope>NUCLEOTIDE SEQUENCE [LARGE SCALE GENOMIC DNA]</scope>
    <source>
        <strain evidence="4 5">AF16</strain>
    </source>
</reference>
<feature type="repeat" description="MBT" evidence="2">
    <location>
        <begin position="505"/>
        <end position="610"/>
    </location>
</feature>
<dbReference type="GeneID" id="8573196"/>
<dbReference type="WormBase" id="CBG21916">
    <property type="protein sequence ID" value="CBP44066"/>
    <property type="gene ID" value="WBGene00040585"/>
    <property type="gene designation" value="Cbr-lin-61"/>
</dbReference>
<keyword evidence="3" id="KW-0732">Signal</keyword>
<dbReference type="SMART" id="SM00561">
    <property type="entry name" value="MBT"/>
    <property type="match status" value="4"/>
</dbReference>
<protein>
    <submittedName>
        <fullName evidence="4">Protein CBG21916</fullName>
    </submittedName>
</protein>
<name>A8Y185_CAEBR</name>
<proteinExistence type="predicted"/>
<dbReference type="AlphaFoldDB" id="A8Y185"/>
<keyword evidence="1" id="KW-0677">Repeat</keyword>
<feature type="repeat" description="MBT" evidence="2">
    <location>
        <begin position="378"/>
        <end position="498"/>
    </location>
</feature>
<dbReference type="GO" id="GO:0005634">
    <property type="term" value="C:nucleus"/>
    <property type="evidence" value="ECO:0000318"/>
    <property type="project" value="GO_Central"/>
</dbReference>
<evidence type="ECO:0000313" key="6">
    <source>
        <dbReference type="WormBase" id="CBG21916"/>
    </source>
</evidence>
<dbReference type="InterPro" id="IPR004092">
    <property type="entry name" value="Mbt"/>
</dbReference>
<dbReference type="KEGG" id="cbr:CBG_21916"/>
<keyword evidence="5" id="KW-1185">Reference proteome</keyword>
<gene>
    <name evidence="6" type="primary">lin-61</name>
    <name evidence="4 6" type="ORF">CBG21916</name>
    <name evidence="4" type="ORF">CBG_21916</name>
</gene>
<dbReference type="PANTHER" id="PTHR12247">
    <property type="entry name" value="POLYCOMB GROUP PROTEIN"/>
    <property type="match status" value="1"/>
</dbReference>
<dbReference type="STRING" id="6238.A8Y185"/>